<keyword evidence="3" id="KW-1003">Cell membrane</keyword>
<keyword evidence="5" id="KW-0762">Sugar transport</keyword>
<dbReference type="PANTHER" id="PTHR32196">
    <property type="entry name" value="ABC TRANSPORTER PERMEASE PROTEIN YPHD-RELATED-RELATED"/>
    <property type="match status" value="1"/>
</dbReference>
<dbReference type="Pfam" id="PF02653">
    <property type="entry name" value="BPD_transp_2"/>
    <property type="match status" value="1"/>
</dbReference>
<feature type="transmembrane region" description="Helical" evidence="11">
    <location>
        <begin position="117"/>
        <end position="135"/>
    </location>
</feature>
<comment type="subcellular location">
    <subcellularLocation>
        <location evidence="1">Cell membrane</location>
        <topology evidence="1">Multi-pass membrane protein</topology>
    </subcellularLocation>
</comment>
<proteinExistence type="predicted"/>
<evidence type="ECO:0000256" key="8">
    <source>
        <dbReference type="ARBA" id="ARBA00023136"/>
    </source>
</evidence>
<dbReference type="AlphaFoldDB" id="A0A934K6S3"/>
<name>A0A934K6S3_9BACT</name>
<feature type="transmembrane region" description="Helical" evidence="11">
    <location>
        <begin position="302"/>
        <end position="320"/>
    </location>
</feature>
<feature type="transmembrane region" description="Helical" evidence="11">
    <location>
        <begin position="87"/>
        <end position="110"/>
    </location>
</feature>
<evidence type="ECO:0000313" key="12">
    <source>
        <dbReference type="EMBL" id="MBJ7597466.1"/>
    </source>
</evidence>
<evidence type="ECO:0000256" key="10">
    <source>
        <dbReference type="ARBA" id="ARBA00035686"/>
    </source>
</evidence>
<keyword evidence="6 11" id="KW-0812">Transmembrane</keyword>
<protein>
    <recommendedName>
        <fullName evidence="10">Xylose transport system permease protein XylH</fullName>
    </recommendedName>
</protein>
<feature type="transmembrane region" description="Helical" evidence="11">
    <location>
        <begin position="220"/>
        <end position="238"/>
    </location>
</feature>
<feature type="transmembrane region" description="Helical" evidence="11">
    <location>
        <begin position="38"/>
        <end position="58"/>
    </location>
</feature>
<dbReference type="CDD" id="cd06579">
    <property type="entry name" value="TM_PBP1_transp_AraH_like"/>
    <property type="match status" value="1"/>
</dbReference>
<evidence type="ECO:0000256" key="2">
    <source>
        <dbReference type="ARBA" id="ARBA00022448"/>
    </source>
</evidence>
<keyword evidence="7 11" id="KW-1133">Transmembrane helix</keyword>
<keyword evidence="13" id="KW-1185">Reference proteome</keyword>
<feature type="transmembrane region" description="Helical" evidence="11">
    <location>
        <begin position="269"/>
        <end position="290"/>
    </location>
</feature>
<dbReference type="Proteomes" id="UP000612893">
    <property type="component" value="Unassembled WGS sequence"/>
</dbReference>
<dbReference type="EMBL" id="JAEKNR010000061">
    <property type="protein sequence ID" value="MBJ7597466.1"/>
    <property type="molecule type" value="Genomic_DNA"/>
</dbReference>
<feature type="transmembrane region" description="Helical" evidence="11">
    <location>
        <begin position="352"/>
        <end position="369"/>
    </location>
</feature>
<evidence type="ECO:0000256" key="3">
    <source>
        <dbReference type="ARBA" id="ARBA00022475"/>
    </source>
</evidence>
<sequence length="379" mass="38686">MLQGDVGSLPVIAGLVLIWAIFWYLNPNFLSARNLTNLLLQIAAVGTISAGIVLVLLLGEIDLSVGAISGLCAGVMAVLNVKHGVPAPLAILGGVLVGTLIGTFQGVWFARFRIPSFVVTLAGLLAWQGALLLVLGNTGTINLLDPTIDALTGTFLGPVTSWVLAVVVLAAYAASGLLARRRRQAAGLDLPPLQSFLAKLAVATALVVVAVLVLNGDRGVPLAFLILLGFVVLFDYIVRRTRFGRYILAVGGNAEAARRAGISVNGIRIAVFAISGTLAACGGILAASRLLAVNQGSGGSDLLLNSIAAAVIGGTSLFGGRGSVWSAVTGSLVIVSISNGMDLLALPSSIKYLITGGVLLAAVTIDALARQGRQSAGRA</sequence>
<evidence type="ECO:0000256" key="6">
    <source>
        <dbReference type="ARBA" id="ARBA00022692"/>
    </source>
</evidence>
<evidence type="ECO:0000313" key="13">
    <source>
        <dbReference type="Proteomes" id="UP000612893"/>
    </source>
</evidence>
<keyword evidence="4" id="KW-0997">Cell inner membrane</keyword>
<evidence type="ECO:0000256" key="7">
    <source>
        <dbReference type="ARBA" id="ARBA00022989"/>
    </source>
</evidence>
<evidence type="ECO:0000256" key="9">
    <source>
        <dbReference type="ARBA" id="ARBA00035611"/>
    </source>
</evidence>
<gene>
    <name evidence="12" type="ORF">JF922_05195</name>
</gene>
<accession>A0A934K6S3</accession>
<feature type="transmembrane region" description="Helical" evidence="11">
    <location>
        <begin position="196"/>
        <end position="214"/>
    </location>
</feature>
<reference evidence="12" key="1">
    <citation type="submission" date="2020-10" db="EMBL/GenBank/DDBJ databases">
        <title>Ca. Dormibacterota MAGs.</title>
        <authorList>
            <person name="Montgomery K."/>
        </authorList>
    </citation>
    <scope>NUCLEOTIDE SEQUENCE [LARGE SCALE GENOMIC DNA]</scope>
    <source>
        <strain evidence="12">SC8812_S17_10</strain>
    </source>
</reference>
<organism evidence="12 13">
    <name type="scientific">Candidatus Nephthysia bennettiae</name>
    <dbReference type="NCBI Taxonomy" id="3127016"/>
    <lineage>
        <taxon>Bacteria</taxon>
        <taxon>Bacillati</taxon>
        <taxon>Candidatus Dormiibacterota</taxon>
        <taxon>Candidatus Dormibacteria</taxon>
        <taxon>Candidatus Dormibacterales</taxon>
        <taxon>Candidatus Dormibacteraceae</taxon>
        <taxon>Candidatus Nephthysia</taxon>
    </lineage>
</organism>
<dbReference type="PANTHER" id="PTHR32196:SF32">
    <property type="entry name" value="XYLOSE TRANSPORT SYSTEM PERMEASE PROTEIN XYLH"/>
    <property type="match status" value="1"/>
</dbReference>
<evidence type="ECO:0000256" key="4">
    <source>
        <dbReference type="ARBA" id="ARBA00022519"/>
    </source>
</evidence>
<dbReference type="InterPro" id="IPR001851">
    <property type="entry name" value="ABC_transp_permease"/>
</dbReference>
<feature type="transmembrane region" description="Helical" evidence="11">
    <location>
        <begin position="327"/>
        <end position="346"/>
    </location>
</feature>
<evidence type="ECO:0000256" key="11">
    <source>
        <dbReference type="SAM" id="Phobius"/>
    </source>
</evidence>
<comment type="function">
    <text evidence="9">Part of the binding-protein-dependent transport system for D-xylose. Probably responsible for the translocation of the substrate across the membrane.</text>
</comment>
<keyword evidence="8 11" id="KW-0472">Membrane</keyword>
<evidence type="ECO:0000256" key="5">
    <source>
        <dbReference type="ARBA" id="ARBA00022597"/>
    </source>
</evidence>
<evidence type="ECO:0000256" key="1">
    <source>
        <dbReference type="ARBA" id="ARBA00004651"/>
    </source>
</evidence>
<dbReference type="GO" id="GO:0005886">
    <property type="term" value="C:plasma membrane"/>
    <property type="evidence" value="ECO:0007669"/>
    <property type="project" value="UniProtKB-SubCell"/>
</dbReference>
<feature type="transmembrane region" description="Helical" evidence="11">
    <location>
        <begin position="7"/>
        <end position="26"/>
    </location>
</feature>
<comment type="caution">
    <text evidence="12">The sequence shown here is derived from an EMBL/GenBank/DDBJ whole genome shotgun (WGS) entry which is preliminary data.</text>
</comment>
<keyword evidence="2" id="KW-0813">Transport</keyword>
<feature type="transmembrane region" description="Helical" evidence="11">
    <location>
        <begin position="155"/>
        <end position="175"/>
    </location>
</feature>